<dbReference type="SMART" id="SM00213">
    <property type="entry name" value="UBQ"/>
    <property type="match status" value="1"/>
</dbReference>
<dbReference type="STRING" id="796925.A0A137PEA9"/>
<comment type="catalytic activity">
    <reaction evidence="1">
        <text>S-ubiquitinyl-[E2 ubiquitin-conjugating enzyme]-L-cysteine + [acceptor protein]-L-lysine = [E2 ubiquitin-conjugating enzyme]-L-cysteine + N(6)-ubiquitinyl-[acceptor protein]-L-lysine.</text>
        <dbReference type="EC" id="2.3.2.27"/>
    </reaction>
</comment>
<keyword evidence="9" id="KW-0238">DNA-binding</keyword>
<evidence type="ECO:0000256" key="7">
    <source>
        <dbReference type="ARBA" id="ARBA00022786"/>
    </source>
</evidence>
<dbReference type="Gene3D" id="2.30.280.10">
    <property type="entry name" value="SRA-YDG"/>
    <property type="match status" value="1"/>
</dbReference>
<dbReference type="EMBL" id="KQ964438">
    <property type="protein sequence ID" value="KXN73339.1"/>
    <property type="molecule type" value="Genomic_DNA"/>
</dbReference>
<evidence type="ECO:0000256" key="6">
    <source>
        <dbReference type="ARBA" id="ARBA00022771"/>
    </source>
</evidence>
<evidence type="ECO:0000256" key="10">
    <source>
        <dbReference type="ARBA" id="ARBA00023242"/>
    </source>
</evidence>
<evidence type="ECO:0000256" key="5">
    <source>
        <dbReference type="ARBA" id="ARBA00022723"/>
    </source>
</evidence>
<dbReference type="InterPro" id="IPR015947">
    <property type="entry name" value="PUA-like_sf"/>
</dbReference>
<protein>
    <recommendedName>
        <fullName evidence="3">RING-type E3 ubiquitin transferase</fullName>
        <ecNumber evidence="3">2.3.2.27</ecNumber>
    </recommendedName>
</protein>
<comment type="subcellular location">
    <subcellularLocation>
        <location evidence="13">Nucleus</location>
    </subcellularLocation>
</comment>
<dbReference type="GO" id="GO:0008270">
    <property type="term" value="F:zinc ion binding"/>
    <property type="evidence" value="ECO:0007669"/>
    <property type="project" value="UniProtKB-KW"/>
</dbReference>
<dbReference type="PROSITE" id="PS50053">
    <property type="entry name" value="UBIQUITIN_2"/>
    <property type="match status" value="1"/>
</dbReference>
<keyword evidence="10 13" id="KW-0539">Nucleus</keyword>
<dbReference type="GO" id="GO:0061630">
    <property type="term" value="F:ubiquitin protein ligase activity"/>
    <property type="evidence" value="ECO:0007669"/>
    <property type="project" value="UniProtKB-EC"/>
</dbReference>
<dbReference type="Proteomes" id="UP000070444">
    <property type="component" value="Unassembled WGS sequence"/>
</dbReference>
<dbReference type="Pfam" id="PF02182">
    <property type="entry name" value="SAD_SRA"/>
    <property type="match status" value="1"/>
</dbReference>
<dbReference type="CDD" id="cd17039">
    <property type="entry name" value="Ubl_ubiquitin_like"/>
    <property type="match status" value="1"/>
</dbReference>
<dbReference type="InterPro" id="IPR019787">
    <property type="entry name" value="Znf_PHD-finger"/>
</dbReference>
<evidence type="ECO:0000256" key="13">
    <source>
        <dbReference type="PROSITE-ProRule" id="PRU00358"/>
    </source>
</evidence>
<dbReference type="GO" id="GO:0016567">
    <property type="term" value="P:protein ubiquitination"/>
    <property type="evidence" value="ECO:0007669"/>
    <property type="project" value="UniProtKB-UniPathway"/>
</dbReference>
<evidence type="ECO:0000259" key="17">
    <source>
        <dbReference type="PROSITE" id="PS50089"/>
    </source>
</evidence>
<dbReference type="SMART" id="SM00466">
    <property type="entry name" value="SRA"/>
    <property type="match status" value="1"/>
</dbReference>
<dbReference type="Gene3D" id="3.30.40.10">
    <property type="entry name" value="Zinc/RING finger domain, C3HC4 (zinc finger)"/>
    <property type="match status" value="2"/>
</dbReference>
<evidence type="ECO:0000259" key="18">
    <source>
        <dbReference type="PROSITE" id="PS51015"/>
    </source>
</evidence>
<feature type="domain" description="PHD-type" evidence="15">
    <location>
        <begin position="131"/>
        <end position="186"/>
    </location>
</feature>
<sequence>MLKLNINYDNIKYKLQSNKDKTVSELIKTIKGFIDLDERRITLLYQGKYLEKKKTLGDYNIKDNAVILLHYKDKKASKSKKEITKVASKIASEFKETGNETEAEAKLLAVLGIDINDIPLEDCPHCDNKETSNCSFCGCNLCHKKVEPEKQNICEKCQMYFHIYCLPTPLKKTSEKVWHCHNCSNKSNLIAGAEKSAKPGTDTPKRTRNNGSACTSMAKKHTIIPSANTGKIPGIPVGSWWEYRTQVSESRVHCPPVSGIAGTSKSGSVSIVLAGGYEEDADFGDEFYYTGSGGREIASDKRYTGKRVDQELTLYNLALAINCDAPVNTENGALARDWKKSKPVRVIRNYKLKRHYPKYAPKTGNRYDGLYKLVRYWKEIGKEGYIVWRYHYRRDDDEPAPWTQEGKKIIKKLESKLTSPQNANTTKPKAVKRSIKNTKDFDSSKGIPKKKFRVKIPKLEKILATRSFITKPDTADSQDVKFEVSQEVRDLITQDSANSDSWNEIVNSPGKSVKEFLGKIREEFNCPICFNLVLKPITTNCAHNACSSCLKNSVRHYGNKCPLCRTTLFEEVVDLPVSKQANTLIKIIEQHSVNENLAKALVHFFPKMRKK</sequence>
<evidence type="ECO:0000256" key="14">
    <source>
        <dbReference type="SAM" id="MobiDB-lite"/>
    </source>
</evidence>
<dbReference type="InterPro" id="IPR001841">
    <property type="entry name" value="Znf_RING"/>
</dbReference>
<dbReference type="InterPro" id="IPR001965">
    <property type="entry name" value="Znf_PHD"/>
</dbReference>
<dbReference type="InterPro" id="IPR011011">
    <property type="entry name" value="Znf_FYVE_PHD"/>
</dbReference>
<dbReference type="PANTHER" id="PTHR14140">
    <property type="entry name" value="E3 UBIQUITIN-PROTEIN LIGASE UHRF-RELATED"/>
    <property type="match status" value="1"/>
</dbReference>
<reference evidence="19 20" key="1">
    <citation type="journal article" date="2015" name="Genome Biol. Evol.">
        <title>Phylogenomic analyses indicate that early fungi evolved digesting cell walls of algal ancestors of land plants.</title>
        <authorList>
            <person name="Chang Y."/>
            <person name="Wang S."/>
            <person name="Sekimoto S."/>
            <person name="Aerts A.L."/>
            <person name="Choi C."/>
            <person name="Clum A."/>
            <person name="LaButti K.M."/>
            <person name="Lindquist E.A."/>
            <person name="Yee Ngan C."/>
            <person name="Ohm R.A."/>
            <person name="Salamov A.A."/>
            <person name="Grigoriev I.V."/>
            <person name="Spatafora J.W."/>
            <person name="Berbee M.L."/>
        </authorList>
    </citation>
    <scope>NUCLEOTIDE SEQUENCE [LARGE SCALE GENOMIC DNA]</scope>
    <source>
        <strain evidence="19 20">NRRL 28638</strain>
    </source>
</reference>
<dbReference type="SMART" id="SM00249">
    <property type="entry name" value="PHD"/>
    <property type="match status" value="1"/>
</dbReference>
<name>A0A137PEA9_CONC2</name>
<dbReference type="SUPFAM" id="SSF88697">
    <property type="entry name" value="PUA domain-like"/>
    <property type="match status" value="1"/>
</dbReference>
<dbReference type="PROSITE" id="PS50016">
    <property type="entry name" value="ZF_PHD_2"/>
    <property type="match status" value="1"/>
</dbReference>
<evidence type="ECO:0000256" key="12">
    <source>
        <dbReference type="PROSITE-ProRule" id="PRU00175"/>
    </source>
</evidence>
<feature type="domain" description="YDG" evidence="18">
    <location>
        <begin position="230"/>
        <end position="394"/>
    </location>
</feature>
<dbReference type="GO" id="GO:0044027">
    <property type="term" value="P:negative regulation of gene expression via chromosomal CpG island methylation"/>
    <property type="evidence" value="ECO:0007669"/>
    <property type="project" value="TreeGrafter"/>
</dbReference>
<keyword evidence="5" id="KW-0479">Metal-binding</keyword>
<dbReference type="SUPFAM" id="SSF57850">
    <property type="entry name" value="RING/U-box"/>
    <property type="match status" value="1"/>
</dbReference>
<dbReference type="Pfam" id="PF00240">
    <property type="entry name" value="ubiquitin"/>
    <property type="match status" value="1"/>
</dbReference>
<keyword evidence="20" id="KW-1185">Reference proteome</keyword>
<evidence type="ECO:0000256" key="11">
    <source>
        <dbReference type="ARBA" id="ARBA00023306"/>
    </source>
</evidence>
<feature type="domain" description="RING-type" evidence="17">
    <location>
        <begin position="526"/>
        <end position="565"/>
    </location>
</feature>
<keyword evidence="6 12" id="KW-0863">Zinc-finger</keyword>
<feature type="region of interest" description="Disordered" evidence="14">
    <location>
        <begin position="194"/>
        <end position="213"/>
    </location>
</feature>
<evidence type="ECO:0000256" key="2">
    <source>
        <dbReference type="ARBA" id="ARBA00004906"/>
    </source>
</evidence>
<dbReference type="Gene3D" id="3.10.20.90">
    <property type="entry name" value="Phosphatidylinositol 3-kinase Catalytic Subunit, Chain A, domain 1"/>
    <property type="match status" value="1"/>
</dbReference>
<evidence type="ECO:0000256" key="3">
    <source>
        <dbReference type="ARBA" id="ARBA00012483"/>
    </source>
</evidence>
<keyword evidence="8" id="KW-0862">Zinc</keyword>
<dbReference type="InterPro" id="IPR045134">
    <property type="entry name" value="UHRF1/2-like"/>
</dbReference>
<keyword evidence="7" id="KW-0833">Ubl conjugation pathway</keyword>
<dbReference type="GO" id="GO:0005634">
    <property type="term" value="C:nucleus"/>
    <property type="evidence" value="ECO:0007669"/>
    <property type="project" value="UniProtKB-SubCell"/>
</dbReference>
<gene>
    <name evidence="19" type="ORF">CONCODRAFT_77392</name>
</gene>
<comment type="pathway">
    <text evidence="2">Protein modification; protein ubiquitination.</text>
</comment>
<accession>A0A137PEA9</accession>
<evidence type="ECO:0000256" key="1">
    <source>
        <dbReference type="ARBA" id="ARBA00000900"/>
    </source>
</evidence>
<dbReference type="Pfam" id="PF00097">
    <property type="entry name" value="zf-C3HC4"/>
    <property type="match status" value="1"/>
</dbReference>
<evidence type="ECO:0000256" key="9">
    <source>
        <dbReference type="ARBA" id="ARBA00023125"/>
    </source>
</evidence>
<dbReference type="InterPro" id="IPR000626">
    <property type="entry name" value="Ubiquitin-like_dom"/>
</dbReference>
<dbReference type="PROSITE" id="PS51015">
    <property type="entry name" value="YDG"/>
    <property type="match status" value="1"/>
</dbReference>
<evidence type="ECO:0000313" key="19">
    <source>
        <dbReference type="EMBL" id="KXN73339.1"/>
    </source>
</evidence>
<dbReference type="SUPFAM" id="SSF54236">
    <property type="entry name" value="Ubiquitin-like"/>
    <property type="match status" value="1"/>
</dbReference>
<evidence type="ECO:0000259" key="16">
    <source>
        <dbReference type="PROSITE" id="PS50053"/>
    </source>
</evidence>
<dbReference type="EC" id="2.3.2.27" evidence="3"/>
<dbReference type="UniPathway" id="UPA00143"/>
<dbReference type="SMART" id="SM00184">
    <property type="entry name" value="RING"/>
    <property type="match status" value="2"/>
</dbReference>
<dbReference type="InterPro" id="IPR029071">
    <property type="entry name" value="Ubiquitin-like_domsf"/>
</dbReference>
<keyword evidence="11" id="KW-0131">Cell cycle</keyword>
<dbReference type="GO" id="GO:0003677">
    <property type="term" value="F:DNA binding"/>
    <property type="evidence" value="ECO:0007669"/>
    <property type="project" value="UniProtKB-KW"/>
</dbReference>
<organism evidence="19 20">
    <name type="scientific">Conidiobolus coronatus (strain ATCC 28846 / CBS 209.66 / NRRL 28638)</name>
    <name type="common">Delacroixia coronata</name>
    <dbReference type="NCBI Taxonomy" id="796925"/>
    <lineage>
        <taxon>Eukaryota</taxon>
        <taxon>Fungi</taxon>
        <taxon>Fungi incertae sedis</taxon>
        <taxon>Zoopagomycota</taxon>
        <taxon>Entomophthoromycotina</taxon>
        <taxon>Entomophthoromycetes</taxon>
        <taxon>Entomophthorales</taxon>
        <taxon>Ancylistaceae</taxon>
        <taxon>Conidiobolus</taxon>
    </lineage>
</organism>
<dbReference type="AlphaFoldDB" id="A0A137PEA9"/>
<evidence type="ECO:0000259" key="15">
    <source>
        <dbReference type="PROSITE" id="PS50016"/>
    </source>
</evidence>
<dbReference type="InterPro" id="IPR003105">
    <property type="entry name" value="SRA_YDG"/>
</dbReference>
<dbReference type="InterPro" id="IPR018957">
    <property type="entry name" value="Znf_C3HC4_RING-type"/>
</dbReference>
<dbReference type="InterPro" id="IPR013083">
    <property type="entry name" value="Znf_RING/FYVE/PHD"/>
</dbReference>
<dbReference type="SUPFAM" id="SSF57903">
    <property type="entry name" value="FYVE/PHD zinc finger"/>
    <property type="match status" value="1"/>
</dbReference>
<evidence type="ECO:0000256" key="8">
    <source>
        <dbReference type="ARBA" id="ARBA00022833"/>
    </source>
</evidence>
<dbReference type="PANTHER" id="PTHR14140:SF45">
    <property type="entry name" value="RING-TYPE E3 UBIQUITIN TRANSFERASE"/>
    <property type="match status" value="1"/>
</dbReference>
<dbReference type="PROSITE" id="PS50089">
    <property type="entry name" value="ZF_RING_2"/>
    <property type="match status" value="1"/>
</dbReference>
<evidence type="ECO:0000313" key="20">
    <source>
        <dbReference type="Proteomes" id="UP000070444"/>
    </source>
</evidence>
<proteinExistence type="predicted"/>
<keyword evidence="4" id="KW-0808">Transferase</keyword>
<dbReference type="InterPro" id="IPR036987">
    <property type="entry name" value="SRA-YDG_sf"/>
</dbReference>
<dbReference type="OrthoDB" id="2270193at2759"/>
<feature type="domain" description="Ubiquitin-like" evidence="16">
    <location>
        <begin position="4"/>
        <end position="76"/>
    </location>
</feature>
<evidence type="ECO:0000256" key="4">
    <source>
        <dbReference type="ARBA" id="ARBA00022679"/>
    </source>
</evidence>